<reference evidence="2 3" key="1">
    <citation type="submission" date="2019-02" db="EMBL/GenBank/DDBJ databases">
        <title>Deep-cultivation of Planctomycetes and their phenomic and genomic characterization uncovers novel biology.</title>
        <authorList>
            <person name="Wiegand S."/>
            <person name="Jogler M."/>
            <person name="Boedeker C."/>
            <person name="Pinto D."/>
            <person name="Vollmers J."/>
            <person name="Rivas-Marin E."/>
            <person name="Kohn T."/>
            <person name="Peeters S.H."/>
            <person name="Heuer A."/>
            <person name="Rast P."/>
            <person name="Oberbeckmann S."/>
            <person name="Bunk B."/>
            <person name="Jeske O."/>
            <person name="Meyerdierks A."/>
            <person name="Storesund J.E."/>
            <person name="Kallscheuer N."/>
            <person name="Luecker S."/>
            <person name="Lage O.M."/>
            <person name="Pohl T."/>
            <person name="Merkel B.J."/>
            <person name="Hornburger P."/>
            <person name="Mueller R.-W."/>
            <person name="Bruemmer F."/>
            <person name="Labrenz M."/>
            <person name="Spormann A.M."/>
            <person name="Op den Camp H."/>
            <person name="Overmann J."/>
            <person name="Amann R."/>
            <person name="Jetten M.S.M."/>
            <person name="Mascher T."/>
            <person name="Medema M.H."/>
            <person name="Devos D.P."/>
            <person name="Kaster A.-K."/>
            <person name="Ovreas L."/>
            <person name="Rohde M."/>
            <person name="Galperin M.Y."/>
            <person name="Jogler C."/>
        </authorList>
    </citation>
    <scope>NUCLEOTIDE SEQUENCE [LARGE SCALE GENOMIC DNA]</scope>
    <source>
        <strain evidence="2 3">HG15A2</strain>
    </source>
</reference>
<protein>
    <submittedName>
        <fullName evidence="2">Uncharacterized protein</fullName>
    </submittedName>
</protein>
<name>A0A517N1U5_9BACT</name>
<evidence type="ECO:0000256" key="1">
    <source>
        <dbReference type="SAM" id="MobiDB-lite"/>
    </source>
</evidence>
<dbReference type="AlphaFoldDB" id="A0A517N1U5"/>
<feature type="region of interest" description="Disordered" evidence="1">
    <location>
        <begin position="1"/>
        <end position="30"/>
    </location>
</feature>
<gene>
    <name evidence="2" type="ORF">HG15A2_44490</name>
</gene>
<evidence type="ECO:0000313" key="2">
    <source>
        <dbReference type="EMBL" id="QDT01107.1"/>
    </source>
</evidence>
<accession>A0A517N1U5</accession>
<sequence length="113" mass="12357">MPANTEPFTNVDRSETFDPGEGEYISHDPAQRAQQYLQRGVSQVREMAKDNLGKTIFTALGAGFALGFILTQSSRRSSSSSWTDRIAAEGLGRKILGQLDGVLPDAVSNRLRK</sequence>
<proteinExistence type="predicted"/>
<dbReference type="RefSeq" id="WP_145063064.1">
    <property type="nucleotide sequence ID" value="NZ_CP036263.1"/>
</dbReference>
<evidence type="ECO:0000313" key="3">
    <source>
        <dbReference type="Proteomes" id="UP000319852"/>
    </source>
</evidence>
<dbReference type="Proteomes" id="UP000319852">
    <property type="component" value="Chromosome"/>
</dbReference>
<organism evidence="2 3">
    <name type="scientific">Adhaeretor mobilis</name>
    <dbReference type="NCBI Taxonomy" id="1930276"/>
    <lineage>
        <taxon>Bacteria</taxon>
        <taxon>Pseudomonadati</taxon>
        <taxon>Planctomycetota</taxon>
        <taxon>Planctomycetia</taxon>
        <taxon>Pirellulales</taxon>
        <taxon>Lacipirellulaceae</taxon>
        <taxon>Adhaeretor</taxon>
    </lineage>
</organism>
<dbReference type="KEGG" id="amob:HG15A2_44490"/>
<keyword evidence="3" id="KW-1185">Reference proteome</keyword>
<dbReference type="EMBL" id="CP036263">
    <property type="protein sequence ID" value="QDT01107.1"/>
    <property type="molecule type" value="Genomic_DNA"/>
</dbReference>